<dbReference type="InterPro" id="IPR036165">
    <property type="entry name" value="YefM-like_sf"/>
</dbReference>
<protein>
    <recommendedName>
        <fullName evidence="4">Antitoxin</fullName>
    </recommendedName>
</protein>
<comment type="similarity">
    <text evidence="1">Belongs to the phD/YefM antitoxin family.</text>
</comment>
<gene>
    <name evidence="2" type="ORF">A2863_02250</name>
</gene>
<dbReference type="EMBL" id="MGGF01000008">
    <property type="protein sequence ID" value="OGM22200.1"/>
    <property type="molecule type" value="Genomic_DNA"/>
</dbReference>
<reference evidence="2 3" key="1">
    <citation type="journal article" date="2016" name="Nat. Commun.">
        <title>Thousands of microbial genomes shed light on interconnected biogeochemical processes in an aquifer system.</title>
        <authorList>
            <person name="Anantharaman K."/>
            <person name="Brown C.T."/>
            <person name="Hug L.A."/>
            <person name="Sharon I."/>
            <person name="Castelle C.J."/>
            <person name="Probst A.J."/>
            <person name="Thomas B.C."/>
            <person name="Singh A."/>
            <person name="Wilkins M.J."/>
            <person name="Karaoz U."/>
            <person name="Brodie E.L."/>
            <person name="Williams K.H."/>
            <person name="Hubbard S.S."/>
            <person name="Banfield J.F."/>
        </authorList>
    </citation>
    <scope>NUCLEOTIDE SEQUENCE [LARGE SCALE GENOMIC DNA]</scope>
</reference>
<sequence>MPTIISITKARENLPKLTEEVYFKGKTFIIEKRGIPMAKIIKADKSTTKLKGRRKDIEKAIKMAGEIKGIWNDKKWKNKSSVEIANYLRQKTQNSHAS</sequence>
<dbReference type="SUPFAM" id="SSF143120">
    <property type="entry name" value="YefM-like"/>
    <property type="match status" value="1"/>
</dbReference>
<evidence type="ECO:0008006" key="4">
    <source>
        <dbReference type="Google" id="ProtNLM"/>
    </source>
</evidence>
<dbReference type="AlphaFoldDB" id="A0A1F7Y4Y5"/>
<comment type="caution">
    <text evidence="2">The sequence shown here is derived from an EMBL/GenBank/DDBJ whole genome shotgun (WGS) entry which is preliminary data.</text>
</comment>
<proteinExistence type="inferred from homology"/>
<dbReference type="Gene3D" id="3.40.1620.10">
    <property type="entry name" value="YefM-like domain"/>
    <property type="match status" value="1"/>
</dbReference>
<evidence type="ECO:0000313" key="2">
    <source>
        <dbReference type="EMBL" id="OGM22200.1"/>
    </source>
</evidence>
<organism evidence="2 3">
    <name type="scientific">Candidatus Woesebacteria bacterium RIFCSPHIGHO2_01_FULL_38_9b</name>
    <dbReference type="NCBI Taxonomy" id="1802493"/>
    <lineage>
        <taxon>Bacteria</taxon>
        <taxon>Candidatus Woeseibacteriota</taxon>
    </lineage>
</organism>
<accession>A0A1F7Y4Y5</accession>
<evidence type="ECO:0000256" key="1">
    <source>
        <dbReference type="ARBA" id="ARBA00009981"/>
    </source>
</evidence>
<dbReference type="Proteomes" id="UP000178750">
    <property type="component" value="Unassembled WGS sequence"/>
</dbReference>
<name>A0A1F7Y4Y5_9BACT</name>
<evidence type="ECO:0000313" key="3">
    <source>
        <dbReference type="Proteomes" id="UP000178750"/>
    </source>
</evidence>